<dbReference type="InterPro" id="IPR036982">
    <property type="entry name" value="Deoxyhypusine_synthase_sf"/>
</dbReference>
<dbReference type="Proteomes" id="UP000229641">
    <property type="component" value="Unassembled WGS sequence"/>
</dbReference>
<sequence length="312" mass="34571">MAIDLKKIKTYSLRKRKSKVILKDFAGLGNKNSSFLNFYNSLPDILAVRNLKYVVNAIIAARKKKKPVIFMMGAHVIKCGLNPVIIDLLKRNVVTCLAFNGAGIIHDFELSYCGRTSEDVAEALRTGSFGMSKETADFLNHAVSDGWRSGLGIGEAVGKRMAQTKLPFKRYSLLYNAFKLKVPVTVHVALGTDIIHQHHSCDGKAIGECSLRDFHKLSEIVMGLDNGGVLVNIGSAVMLPEVFLKALNLARNLKRRISDFTVANFDMVYQYRSCQNVVNRPPHGPKSKGCYIIGHHEIMLPLLCQAIIEGIK</sequence>
<accession>A0A2H0LXC7</accession>
<protein>
    <recommendedName>
        <fullName evidence="3">Deoxyhypusine synthase</fullName>
    </recommendedName>
</protein>
<evidence type="ECO:0000313" key="1">
    <source>
        <dbReference type="EMBL" id="PIQ89058.1"/>
    </source>
</evidence>
<proteinExistence type="predicted"/>
<organism evidence="1 2">
    <name type="scientific">Candidatus Ghiorseimicrobium undicola</name>
    <dbReference type="NCBI Taxonomy" id="1974746"/>
    <lineage>
        <taxon>Bacteria</taxon>
        <taxon>Pseudomonadati</taxon>
        <taxon>Candidatus Omnitrophota</taxon>
        <taxon>Candidatus Ghiorseimicrobium</taxon>
    </lineage>
</organism>
<dbReference type="Gene3D" id="3.40.910.10">
    <property type="entry name" value="Deoxyhypusine synthase"/>
    <property type="match status" value="1"/>
</dbReference>
<evidence type="ECO:0008006" key="3">
    <source>
        <dbReference type="Google" id="ProtNLM"/>
    </source>
</evidence>
<name>A0A2H0LXC7_9BACT</name>
<reference evidence="1 2" key="1">
    <citation type="submission" date="2017-09" db="EMBL/GenBank/DDBJ databases">
        <title>Depth-based differentiation of microbial function through sediment-hosted aquifers and enrichment of novel symbionts in the deep terrestrial subsurface.</title>
        <authorList>
            <person name="Probst A.J."/>
            <person name="Ladd B."/>
            <person name="Jarett J.K."/>
            <person name="Geller-Mcgrath D.E."/>
            <person name="Sieber C.M."/>
            <person name="Emerson J.B."/>
            <person name="Anantharaman K."/>
            <person name="Thomas B.C."/>
            <person name="Malmstrom R."/>
            <person name="Stieglmeier M."/>
            <person name="Klingl A."/>
            <person name="Woyke T."/>
            <person name="Ryan C.M."/>
            <person name="Banfield J.F."/>
        </authorList>
    </citation>
    <scope>NUCLEOTIDE SEQUENCE [LARGE SCALE GENOMIC DNA]</scope>
    <source>
        <strain evidence="1">CG11_big_fil_rev_8_21_14_0_20_42_13</strain>
    </source>
</reference>
<comment type="caution">
    <text evidence="1">The sequence shown here is derived from an EMBL/GenBank/DDBJ whole genome shotgun (WGS) entry which is preliminary data.</text>
</comment>
<gene>
    <name evidence="1" type="ORF">COV72_05300</name>
</gene>
<evidence type="ECO:0000313" key="2">
    <source>
        <dbReference type="Proteomes" id="UP000229641"/>
    </source>
</evidence>
<dbReference type="AlphaFoldDB" id="A0A2H0LXC7"/>
<dbReference type="EMBL" id="PCWA01000075">
    <property type="protein sequence ID" value="PIQ89058.1"/>
    <property type="molecule type" value="Genomic_DNA"/>
</dbReference>